<proteinExistence type="predicted"/>
<keyword evidence="2" id="KW-1185">Reference proteome</keyword>
<protein>
    <submittedName>
        <fullName evidence="1">Nuclear poly(A) polymerase 4</fullName>
    </submittedName>
</protein>
<gene>
    <name evidence="1" type="ORF">LOK49_LG06G02625</name>
</gene>
<evidence type="ECO:0000313" key="1">
    <source>
        <dbReference type="EMBL" id="KAI8011910.1"/>
    </source>
</evidence>
<name>A0ACC0HHH8_9ERIC</name>
<organism evidence="1 2">
    <name type="scientific">Camellia lanceoleosa</name>
    <dbReference type="NCBI Taxonomy" id="1840588"/>
    <lineage>
        <taxon>Eukaryota</taxon>
        <taxon>Viridiplantae</taxon>
        <taxon>Streptophyta</taxon>
        <taxon>Embryophyta</taxon>
        <taxon>Tracheophyta</taxon>
        <taxon>Spermatophyta</taxon>
        <taxon>Magnoliopsida</taxon>
        <taxon>eudicotyledons</taxon>
        <taxon>Gunneridae</taxon>
        <taxon>Pentapetalae</taxon>
        <taxon>asterids</taxon>
        <taxon>Ericales</taxon>
        <taxon>Theaceae</taxon>
        <taxon>Camellia</taxon>
    </lineage>
</organism>
<reference evidence="1 2" key="1">
    <citation type="journal article" date="2022" name="Plant J.">
        <title>Chromosome-level genome of Camellia lanceoleosa provides a valuable resource for understanding genome evolution and self-incompatibility.</title>
        <authorList>
            <person name="Gong W."/>
            <person name="Xiao S."/>
            <person name="Wang L."/>
            <person name="Liao Z."/>
            <person name="Chang Y."/>
            <person name="Mo W."/>
            <person name="Hu G."/>
            <person name="Li W."/>
            <person name="Zhao G."/>
            <person name="Zhu H."/>
            <person name="Hu X."/>
            <person name="Ji K."/>
            <person name="Xiang X."/>
            <person name="Song Q."/>
            <person name="Yuan D."/>
            <person name="Jin S."/>
            <person name="Zhang L."/>
        </authorList>
    </citation>
    <scope>NUCLEOTIDE SEQUENCE [LARGE SCALE GENOMIC DNA]</scope>
    <source>
        <strain evidence="1">SQ_2022a</strain>
    </source>
</reference>
<evidence type="ECO:0000313" key="2">
    <source>
        <dbReference type="Proteomes" id="UP001060215"/>
    </source>
</evidence>
<dbReference type="EMBL" id="CM045762">
    <property type="protein sequence ID" value="KAI8011910.1"/>
    <property type="molecule type" value="Genomic_DNA"/>
</dbReference>
<dbReference type="Proteomes" id="UP001060215">
    <property type="component" value="Chromosome 5"/>
</dbReference>
<accession>A0ACC0HHH8</accession>
<comment type="caution">
    <text evidence="1">The sequence shown here is derived from an EMBL/GenBank/DDBJ whole genome shotgun (WGS) entry which is preliminary data.</text>
</comment>
<sequence>MRITVPLKRHSLIALKGGIPISSSYSQEIDEREKLEPLSWDLRIQIAIDVARALEYLHDGEDFFFILHDILVEMEEVLSATDSRCSCAIMKLKFNGVSIDLLYASISLLVVPRDNKRLDTISEGLSYEDFGSD</sequence>